<dbReference type="CDD" id="cd03401">
    <property type="entry name" value="SPFH_prohibitin"/>
    <property type="match status" value="1"/>
</dbReference>
<organism evidence="3 4">
    <name type="scientific">Streptomyces smaragdinus</name>
    <dbReference type="NCBI Taxonomy" id="2585196"/>
    <lineage>
        <taxon>Bacteria</taxon>
        <taxon>Bacillati</taxon>
        <taxon>Actinomycetota</taxon>
        <taxon>Actinomycetes</taxon>
        <taxon>Kitasatosporales</taxon>
        <taxon>Streptomycetaceae</taxon>
        <taxon>Streptomyces</taxon>
    </lineage>
</organism>
<keyword evidence="4" id="KW-1185">Reference proteome</keyword>
<accession>A0A7K0CT89</accession>
<evidence type="ECO:0000313" key="4">
    <source>
        <dbReference type="Proteomes" id="UP000466345"/>
    </source>
</evidence>
<dbReference type="Proteomes" id="UP000466345">
    <property type="component" value="Unassembled WGS sequence"/>
</dbReference>
<keyword evidence="1" id="KW-0812">Transmembrane</keyword>
<dbReference type="OrthoDB" id="4112224at2"/>
<gene>
    <name evidence="3" type="ORF">SRB5_68970</name>
</gene>
<dbReference type="EMBL" id="WEGJ01000066">
    <property type="protein sequence ID" value="MQY16695.1"/>
    <property type="molecule type" value="Genomic_DNA"/>
</dbReference>
<feature type="transmembrane region" description="Helical" evidence="1">
    <location>
        <begin position="29"/>
        <end position="50"/>
    </location>
</feature>
<dbReference type="PANTHER" id="PTHR42911">
    <property type="entry name" value="MODULATOR OF FTSH PROTEASE HFLC"/>
    <property type="match status" value="1"/>
</dbReference>
<dbReference type="InterPro" id="IPR001107">
    <property type="entry name" value="Band_7"/>
</dbReference>
<dbReference type="Pfam" id="PF01145">
    <property type="entry name" value="Band_7"/>
    <property type="match status" value="1"/>
</dbReference>
<dbReference type="SMART" id="SM00244">
    <property type="entry name" value="PHB"/>
    <property type="match status" value="1"/>
</dbReference>
<dbReference type="InterPro" id="IPR036013">
    <property type="entry name" value="Band_7/SPFH_dom_sf"/>
</dbReference>
<evidence type="ECO:0000256" key="1">
    <source>
        <dbReference type="SAM" id="Phobius"/>
    </source>
</evidence>
<dbReference type="GO" id="GO:0016020">
    <property type="term" value="C:membrane"/>
    <property type="evidence" value="ECO:0007669"/>
    <property type="project" value="InterPro"/>
</dbReference>
<keyword evidence="1" id="KW-1133">Transmembrane helix</keyword>
<dbReference type="InterPro" id="IPR000163">
    <property type="entry name" value="Prohibitin"/>
</dbReference>
<dbReference type="SUPFAM" id="SSF117892">
    <property type="entry name" value="Band 7/SPFH domain"/>
    <property type="match status" value="1"/>
</dbReference>
<evidence type="ECO:0000313" key="3">
    <source>
        <dbReference type="EMBL" id="MQY16695.1"/>
    </source>
</evidence>
<dbReference type="PANTHER" id="PTHR42911:SF2">
    <property type="entry name" value="PROHIBITIN FAMILY PROTEIN"/>
    <property type="match status" value="1"/>
</dbReference>
<name>A0A7K0CT89_9ACTN</name>
<comment type="caution">
    <text evidence="3">The sequence shown here is derived from an EMBL/GenBank/DDBJ whole genome shotgun (WGS) entry which is preliminary data.</text>
</comment>
<sequence length="304" mass="32273">MFYFAVFLLIAAVVLFTLGVTGVRGGLRGWAIGTLVAGALFVAGSCVHVVGASEVGVPVTLGKTGGSLQSGVHFVSPVTSVTTYSTRPVDLDFSGEDVVEVRSSEGGAMNADLTVKWSVTPGRAVHLYELAGDEDSIEERLVQPDSREIVRNVFARHTAVEGYSTARPQIAVEITEEVRERLAPRGITVTTVNLRNVEPSKELQARIDRMMEQEQATVLAEEAAKTAEAQAAKAKIDAEAAAERRQIEAESVARANRLLNGSLTDKVLYAECIKAFKEAAAKGAVYAVPCGSGSRTPVIVDGGR</sequence>
<protein>
    <recommendedName>
        <fullName evidence="2">Band 7 domain-containing protein</fullName>
    </recommendedName>
</protein>
<reference evidence="3 4" key="1">
    <citation type="submission" date="2019-10" db="EMBL/GenBank/DDBJ databases">
        <title>Streptomyces smaragdinus sp. nov. and Streptomyces fabii sp. nov., isolated from the gut of fungus growing-termite Macrotermes natalensis.</title>
        <authorList>
            <person name="Schwitalla J."/>
            <person name="Benndorf R."/>
            <person name="Martin K."/>
            <person name="De Beer W."/>
            <person name="Kaster A.-K."/>
            <person name="Vollmers J."/>
            <person name="Poulsen M."/>
            <person name="Beemelmanns C."/>
        </authorList>
    </citation>
    <scope>NUCLEOTIDE SEQUENCE [LARGE SCALE GENOMIC DNA]</scope>
    <source>
        <strain evidence="3 4">RB5</strain>
    </source>
</reference>
<keyword evidence="1" id="KW-0472">Membrane</keyword>
<dbReference type="Gene3D" id="3.30.479.30">
    <property type="entry name" value="Band 7 domain"/>
    <property type="match status" value="1"/>
</dbReference>
<evidence type="ECO:0000259" key="2">
    <source>
        <dbReference type="SMART" id="SM00244"/>
    </source>
</evidence>
<proteinExistence type="predicted"/>
<dbReference type="AlphaFoldDB" id="A0A7K0CT89"/>
<feature type="domain" description="Band 7" evidence="2">
    <location>
        <begin position="45"/>
        <end position="211"/>
    </location>
</feature>
<dbReference type="RefSeq" id="WP_153457606.1">
    <property type="nucleotide sequence ID" value="NZ_WEGJ01000066.1"/>
</dbReference>